<evidence type="ECO:0000256" key="1">
    <source>
        <dbReference type="ARBA" id="ARBA00004651"/>
    </source>
</evidence>
<dbReference type="KEGG" id="lck:HN018_15300"/>
<dbReference type="GO" id="GO:0033228">
    <property type="term" value="P:cysteine export across plasma membrane"/>
    <property type="evidence" value="ECO:0007669"/>
    <property type="project" value="TreeGrafter"/>
</dbReference>
<sequence length="202" mass="20843">MTDPFLFTATVLALLAVPGPTNSLVATSGAVAGIGRSLKLVPAEVAGYLIAVMVLGLLLRPIMTEFPGLAMVLRGAVGIYLLGLAVKLWRQGQRLTDRDAGPPAAEAIGMTQIFVTTLLNPKAIVFALGIIPFGTRHLPLYLAGFAVLIAIVAAGWSVAGATLGGAAHRRGRGRVVPRIGAATIGAFAIVMMLGPIVARMAR</sequence>
<dbReference type="EMBL" id="CP053708">
    <property type="protein sequence ID" value="QKE91228.1"/>
    <property type="molecule type" value="Genomic_DNA"/>
</dbReference>
<dbReference type="GO" id="GO:0015171">
    <property type="term" value="F:amino acid transmembrane transporter activity"/>
    <property type="evidence" value="ECO:0007669"/>
    <property type="project" value="TreeGrafter"/>
</dbReference>
<dbReference type="RefSeq" id="WP_171833248.1">
    <property type="nucleotide sequence ID" value="NZ_CP053708.1"/>
</dbReference>
<reference evidence="7 8" key="1">
    <citation type="journal article" date="2014" name="World J. Microbiol. Biotechnol.">
        <title>Biodiversity and physiological characteristics of Antarctic and Arctic lichens-associated bacteria.</title>
        <authorList>
            <person name="Lee Y.M."/>
            <person name="Kim E.H."/>
            <person name="Lee H.K."/>
            <person name="Hong S.G."/>
        </authorList>
    </citation>
    <scope>NUCLEOTIDE SEQUENCE [LARGE SCALE GENOMIC DNA]</scope>
    <source>
        <strain evidence="7 8">PAMC 26569</strain>
    </source>
</reference>
<evidence type="ECO:0000256" key="3">
    <source>
        <dbReference type="ARBA" id="ARBA00022692"/>
    </source>
</evidence>
<proteinExistence type="predicted"/>
<evidence type="ECO:0000256" key="2">
    <source>
        <dbReference type="ARBA" id="ARBA00022475"/>
    </source>
</evidence>
<name>A0A6M8HSA9_9PROT</name>
<evidence type="ECO:0000256" key="6">
    <source>
        <dbReference type="SAM" id="Phobius"/>
    </source>
</evidence>
<feature type="transmembrane region" description="Helical" evidence="6">
    <location>
        <begin position="138"/>
        <end position="159"/>
    </location>
</feature>
<organism evidence="7 8">
    <name type="scientific">Lichenicola cladoniae</name>
    <dbReference type="NCBI Taxonomy" id="1484109"/>
    <lineage>
        <taxon>Bacteria</taxon>
        <taxon>Pseudomonadati</taxon>
        <taxon>Pseudomonadota</taxon>
        <taxon>Alphaproteobacteria</taxon>
        <taxon>Acetobacterales</taxon>
        <taxon>Acetobacteraceae</taxon>
        <taxon>Lichenicola</taxon>
    </lineage>
</organism>
<keyword evidence="4 6" id="KW-1133">Transmembrane helix</keyword>
<accession>A0A6M8HSA9</accession>
<keyword evidence="2" id="KW-1003">Cell membrane</keyword>
<gene>
    <name evidence="7" type="ORF">HN018_15300</name>
</gene>
<dbReference type="GO" id="GO:0005886">
    <property type="term" value="C:plasma membrane"/>
    <property type="evidence" value="ECO:0007669"/>
    <property type="project" value="UniProtKB-SubCell"/>
</dbReference>
<dbReference type="PANTHER" id="PTHR30086">
    <property type="entry name" value="ARGININE EXPORTER PROTEIN ARGO"/>
    <property type="match status" value="1"/>
</dbReference>
<evidence type="ECO:0000256" key="5">
    <source>
        <dbReference type="ARBA" id="ARBA00023136"/>
    </source>
</evidence>
<dbReference type="Proteomes" id="UP000500767">
    <property type="component" value="Chromosome"/>
</dbReference>
<dbReference type="AlphaFoldDB" id="A0A6M8HSA9"/>
<feature type="transmembrane region" description="Helical" evidence="6">
    <location>
        <begin position="109"/>
        <end position="131"/>
    </location>
</feature>
<dbReference type="Pfam" id="PF01810">
    <property type="entry name" value="LysE"/>
    <property type="match status" value="1"/>
</dbReference>
<evidence type="ECO:0000313" key="8">
    <source>
        <dbReference type="Proteomes" id="UP000500767"/>
    </source>
</evidence>
<evidence type="ECO:0000256" key="4">
    <source>
        <dbReference type="ARBA" id="ARBA00022989"/>
    </source>
</evidence>
<keyword evidence="3 6" id="KW-0812">Transmembrane</keyword>
<dbReference type="PANTHER" id="PTHR30086:SF20">
    <property type="entry name" value="ARGININE EXPORTER PROTEIN ARGO-RELATED"/>
    <property type="match status" value="1"/>
</dbReference>
<comment type="subcellular location">
    <subcellularLocation>
        <location evidence="1">Cell membrane</location>
        <topology evidence="1">Multi-pass membrane protein</topology>
    </subcellularLocation>
</comment>
<feature type="transmembrane region" description="Helical" evidence="6">
    <location>
        <begin position="71"/>
        <end position="89"/>
    </location>
</feature>
<feature type="transmembrane region" description="Helical" evidence="6">
    <location>
        <begin position="179"/>
        <end position="198"/>
    </location>
</feature>
<dbReference type="InterPro" id="IPR001123">
    <property type="entry name" value="LeuE-type"/>
</dbReference>
<keyword evidence="8" id="KW-1185">Reference proteome</keyword>
<feature type="transmembrane region" description="Helical" evidence="6">
    <location>
        <begin position="39"/>
        <end position="59"/>
    </location>
</feature>
<protein>
    <submittedName>
        <fullName evidence="7">LysE family transporter</fullName>
    </submittedName>
</protein>
<evidence type="ECO:0000313" key="7">
    <source>
        <dbReference type="EMBL" id="QKE91228.1"/>
    </source>
</evidence>
<keyword evidence="5 6" id="KW-0472">Membrane</keyword>